<evidence type="ECO:0000259" key="20">
    <source>
        <dbReference type="PROSITE" id="PS50919"/>
    </source>
</evidence>
<feature type="transmembrane region" description="Helical" evidence="19">
    <location>
        <begin position="905"/>
        <end position="928"/>
    </location>
</feature>
<dbReference type="Pfam" id="PF02366">
    <property type="entry name" value="PMT"/>
    <property type="match status" value="1"/>
</dbReference>
<name>A0A7R8Z3G8_TIMDO</name>
<gene>
    <name evidence="21" type="ORF">TDIB3V08_LOCUS992</name>
</gene>
<dbReference type="FunFam" id="2.80.10.50:FF:000012">
    <property type="entry name" value="Protein O-mannosyl-transferase 1"/>
    <property type="match status" value="1"/>
</dbReference>
<comment type="function">
    <text evidence="14">Rt/POMT1 and tw/POMT2 function as a protein O-mannosyltransferase in association with each other to generate and maintain normal muscle development.</text>
</comment>
<dbReference type="InterPro" id="IPR003342">
    <property type="entry name" value="ArnT-like_N"/>
</dbReference>
<dbReference type="SUPFAM" id="SSF82109">
    <property type="entry name" value="MIR domain"/>
    <property type="match status" value="1"/>
</dbReference>
<proteinExistence type="inferred from homology"/>
<dbReference type="Pfam" id="PF16192">
    <property type="entry name" value="PMT_4TMC"/>
    <property type="match status" value="1"/>
</dbReference>
<evidence type="ECO:0000313" key="21">
    <source>
        <dbReference type="EMBL" id="CAD7194575.1"/>
    </source>
</evidence>
<comment type="subcellular location">
    <subcellularLocation>
        <location evidence="1">Endoplasmic reticulum membrane</location>
        <topology evidence="1">Multi-pass membrane protein</topology>
    </subcellularLocation>
</comment>
<evidence type="ECO:0000256" key="9">
    <source>
        <dbReference type="ARBA" id="ARBA00022824"/>
    </source>
</evidence>
<dbReference type="GO" id="GO:0005789">
    <property type="term" value="C:endoplasmic reticulum membrane"/>
    <property type="evidence" value="ECO:0007669"/>
    <property type="project" value="UniProtKB-SubCell"/>
</dbReference>
<evidence type="ECO:0000256" key="11">
    <source>
        <dbReference type="ARBA" id="ARBA00023136"/>
    </source>
</evidence>
<dbReference type="PANTHER" id="PTHR10050:SF51">
    <property type="entry name" value="PROTEIN O-MANNOSYL-TRANSFERASE 1"/>
    <property type="match status" value="1"/>
</dbReference>
<dbReference type="GO" id="GO:0004169">
    <property type="term" value="F:dolichyl-phosphate-mannose-protein mannosyltransferase activity"/>
    <property type="evidence" value="ECO:0007669"/>
    <property type="project" value="UniProtKB-EC"/>
</dbReference>
<organism evidence="21">
    <name type="scientific">Timema douglasi</name>
    <name type="common">Walking stick</name>
    <dbReference type="NCBI Taxonomy" id="61478"/>
    <lineage>
        <taxon>Eukaryota</taxon>
        <taxon>Metazoa</taxon>
        <taxon>Ecdysozoa</taxon>
        <taxon>Arthropoda</taxon>
        <taxon>Hexapoda</taxon>
        <taxon>Insecta</taxon>
        <taxon>Pterygota</taxon>
        <taxon>Neoptera</taxon>
        <taxon>Polyneoptera</taxon>
        <taxon>Phasmatodea</taxon>
        <taxon>Timematodea</taxon>
        <taxon>Timematoidea</taxon>
        <taxon>Timematidae</taxon>
        <taxon>Timema</taxon>
    </lineage>
</organism>
<dbReference type="EC" id="2.4.1.109" evidence="4"/>
<evidence type="ECO:0000256" key="17">
    <source>
        <dbReference type="ARBA" id="ARBA00079036"/>
    </source>
</evidence>
<feature type="transmembrane region" description="Helical" evidence="19">
    <location>
        <begin position="850"/>
        <end position="869"/>
    </location>
</feature>
<comment type="similarity">
    <text evidence="3">Belongs to the glycosyltransferase 39 family.</text>
</comment>
<dbReference type="InterPro" id="IPR027005">
    <property type="entry name" value="PMT-like"/>
</dbReference>
<dbReference type="SMART" id="SM00472">
    <property type="entry name" value="MIR"/>
    <property type="match status" value="3"/>
</dbReference>
<dbReference type="AlphaFoldDB" id="A0A7R8Z3G8"/>
<keyword evidence="5" id="KW-0328">Glycosyltransferase</keyword>
<feature type="region of interest" description="Disordered" evidence="18">
    <location>
        <begin position="204"/>
        <end position="241"/>
    </location>
</feature>
<protein>
    <recommendedName>
        <fullName evidence="16">Protein O-mannosyltransferase 1</fullName>
        <ecNumber evidence="4">2.4.1.109</ecNumber>
    </recommendedName>
    <alternativeName>
        <fullName evidence="17">Protein rotated abdomen</fullName>
    </alternativeName>
</protein>
<dbReference type="EMBL" id="OA564522">
    <property type="protein sequence ID" value="CAD7194575.1"/>
    <property type="molecule type" value="Genomic_DNA"/>
</dbReference>
<comment type="pathway">
    <text evidence="2">Protein modification; protein glycosylation.</text>
</comment>
<evidence type="ECO:0000256" key="14">
    <source>
        <dbReference type="ARBA" id="ARBA00059310"/>
    </source>
</evidence>
<comment type="catalytic activity">
    <reaction evidence="13">
        <text>a di-trans,poly-cis-dolichyl beta-D-mannosyl phosphate + L-seryl-[protein] = 3-O-(alpha-D-mannosyl)-L-seryl-[protein] + a di-trans,poly-cis-dolichyl phosphate + H(+)</text>
        <dbReference type="Rhea" id="RHEA:17377"/>
        <dbReference type="Rhea" id="RHEA-COMP:9863"/>
        <dbReference type="Rhea" id="RHEA-COMP:13546"/>
        <dbReference type="Rhea" id="RHEA-COMP:19498"/>
        <dbReference type="Rhea" id="RHEA-COMP:19501"/>
        <dbReference type="ChEBI" id="CHEBI:15378"/>
        <dbReference type="ChEBI" id="CHEBI:29999"/>
        <dbReference type="ChEBI" id="CHEBI:57683"/>
        <dbReference type="ChEBI" id="CHEBI:58211"/>
        <dbReference type="ChEBI" id="CHEBI:137321"/>
        <dbReference type="EC" id="2.4.1.109"/>
    </reaction>
</comment>
<feature type="compositionally biased region" description="Basic and acidic residues" evidence="18">
    <location>
        <begin position="107"/>
        <end position="123"/>
    </location>
</feature>
<keyword evidence="8" id="KW-0677">Repeat</keyword>
<feature type="domain" description="MIR" evidence="20">
    <location>
        <begin position="532"/>
        <end position="593"/>
    </location>
</feature>
<evidence type="ECO:0000256" key="2">
    <source>
        <dbReference type="ARBA" id="ARBA00004922"/>
    </source>
</evidence>
<evidence type="ECO:0000256" key="1">
    <source>
        <dbReference type="ARBA" id="ARBA00004477"/>
    </source>
</evidence>
<keyword evidence="7 19" id="KW-0812">Transmembrane</keyword>
<evidence type="ECO:0000256" key="18">
    <source>
        <dbReference type="SAM" id="MobiDB-lite"/>
    </source>
</evidence>
<feature type="transmembrane region" description="Helical" evidence="19">
    <location>
        <begin position="476"/>
        <end position="499"/>
    </location>
</feature>
<keyword evidence="11 19" id="KW-0472">Membrane</keyword>
<dbReference type="CDD" id="cd23281">
    <property type="entry name" value="beta-trefoil_MIR_POMT1"/>
    <property type="match status" value="1"/>
</dbReference>
<comment type="subunit">
    <text evidence="15">Interacts with tw/POMT2.</text>
</comment>
<evidence type="ECO:0000256" key="16">
    <source>
        <dbReference type="ARBA" id="ARBA00073145"/>
    </source>
</evidence>
<dbReference type="Pfam" id="PF02815">
    <property type="entry name" value="MIR"/>
    <property type="match status" value="1"/>
</dbReference>
<comment type="catalytic activity">
    <reaction evidence="12">
        <text>a di-trans,poly-cis-dolichyl beta-D-mannosyl phosphate + L-threonyl-[protein] = 3-O-(alpha-D-mannosyl)-L-threonyl-[protein] + a di-trans,poly-cis-dolichyl phosphate + H(+)</text>
        <dbReference type="Rhea" id="RHEA:53396"/>
        <dbReference type="Rhea" id="RHEA-COMP:11060"/>
        <dbReference type="Rhea" id="RHEA-COMP:13547"/>
        <dbReference type="Rhea" id="RHEA-COMP:19498"/>
        <dbReference type="Rhea" id="RHEA-COMP:19501"/>
        <dbReference type="ChEBI" id="CHEBI:15378"/>
        <dbReference type="ChEBI" id="CHEBI:30013"/>
        <dbReference type="ChEBI" id="CHEBI:57683"/>
        <dbReference type="ChEBI" id="CHEBI:58211"/>
        <dbReference type="ChEBI" id="CHEBI:137323"/>
        <dbReference type="EC" id="2.4.1.109"/>
    </reaction>
</comment>
<evidence type="ECO:0000256" key="19">
    <source>
        <dbReference type="SAM" id="Phobius"/>
    </source>
</evidence>
<feature type="domain" description="MIR" evidence="20">
    <location>
        <begin position="667"/>
        <end position="723"/>
    </location>
</feature>
<keyword evidence="6" id="KW-0808">Transferase</keyword>
<sequence length="962" mass="110302">MDKNVFLKPDQDAHSLAALLGHHHEYNASDGMGDGDDVPVEVGRLAISSRPRQPSIASWNRTGEKGGYLSTADMKRFGDAHSFGEVDDDDGVVQPVGALHFRETRVKAREPRQVPEKRSRGHEVPGSQNKRLSVTYNEPLTFRFGPEENEEARRLADEEYNAFYRNRTLRERKPSDNKVLGNFINEEFLIPLLEEMKDKGLESQETVGGGYQPRNMKPVRRRGDGASVTSETHTEQGSSVKNHETIQIEAQERFRLKLEIDIVSLMLFVAALATRMYKLEEPRSIVFDELHYGKYVSLYMKRTFFFDSHPPLGKQLIGALAYLAEFDGQFKFDRIGSSYAESVPLFALRLVPAVCGSIVIPIAYHLMLELGVTQWTAALAGFLLLCDNALLTQSRFILMESMLLMFALFGLLCVLKFCHYHNRPYCIQWWGWLSLGTAVKYVGFFSCCLGLALIGQDYWRLLGNKHMKNFSMFCHLLARAVVMLTVSASIYLGIFYIHLTILSKAGPHDSVMTSAFQASLEGGLASITHGQPLEVAHGSQVTLRHTHGRTCWIHSHTHVYPLRYTDNRGSSHQQQVTCYSFKDVNNWWIVKRVDRNDLVVSHPVDAIRHGDVIQLVHGMTSRALNSHDVAAPVSPQNQEVSCYIDYNVSMPSQNLWRVDIVNREQVGDVWHTIESLVRFIHVNSSQALKFSGRQLPDWGFNQHEVVTDRIVSQDDTVWNVEEHRYTKTEDQKDRERELVNAEMIPLRATSLSFWEKFIELQYKMLFANQENVQNHMYSSEPLEWPFMARGIAYWVSPNSNAQVHLLGNLVVWLSGSASLLIYSTLLVFYLMRRRRRCYDLPPEVWQNFTLVGEVLLAGFLFHYIPYFFVERTLFLHHYLPAFTFKVLLTAALVEHLHYVIRSILGWPVVALVYIAAVLMWLTVVLLVFRQFSVLSYGTTPLSSNDILRLRWLESWDFIVHRK</sequence>
<feature type="transmembrane region" description="Helical" evidence="19">
    <location>
        <begin position="372"/>
        <end position="390"/>
    </location>
</feature>
<evidence type="ECO:0000256" key="13">
    <source>
        <dbReference type="ARBA" id="ARBA00045102"/>
    </source>
</evidence>
<dbReference type="InterPro" id="IPR036300">
    <property type="entry name" value="MIR_dom_sf"/>
</dbReference>
<evidence type="ECO:0000256" key="4">
    <source>
        <dbReference type="ARBA" id="ARBA00012839"/>
    </source>
</evidence>
<evidence type="ECO:0000256" key="15">
    <source>
        <dbReference type="ARBA" id="ARBA00061810"/>
    </source>
</evidence>
<feature type="region of interest" description="Disordered" evidence="18">
    <location>
        <begin position="107"/>
        <end position="131"/>
    </location>
</feature>
<dbReference type="Gene3D" id="2.80.10.50">
    <property type="match status" value="1"/>
</dbReference>
<evidence type="ECO:0000256" key="7">
    <source>
        <dbReference type="ARBA" id="ARBA00022692"/>
    </source>
</evidence>
<evidence type="ECO:0000256" key="6">
    <source>
        <dbReference type="ARBA" id="ARBA00022679"/>
    </source>
</evidence>
<evidence type="ECO:0000256" key="10">
    <source>
        <dbReference type="ARBA" id="ARBA00022989"/>
    </source>
</evidence>
<evidence type="ECO:0000256" key="3">
    <source>
        <dbReference type="ARBA" id="ARBA00007222"/>
    </source>
</evidence>
<dbReference type="InterPro" id="IPR032421">
    <property type="entry name" value="PMT_4TMC"/>
</dbReference>
<feature type="transmembrane region" description="Helical" evidence="19">
    <location>
        <begin position="809"/>
        <end position="830"/>
    </location>
</feature>
<keyword evidence="10 19" id="KW-1133">Transmembrane helix</keyword>
<feature type="domain" description="MIR" evidence="20">
    <location>
        <begin position="604"/>
        <end position="661"/>
    </location>
</feature>
<feature type="transmembrane region" description="Helical" evidence="19">
    <location>
        <begin position="429"/>
        <end position="455"/>
    </location>
</feature>
<accession>A0A7R8Z3G8</accession>
<feature type="transmembrane region" description="Helical" evidence="19">
    <location>
        <begin position="397"/>
        <end position="417"/>
    </location>
</feature>
<reference evidence="21" key="1">
    <citation type="submission" date="2020-11" db="EMBL/GenBank/DDBJ databases">
        <authorList>
            <person name="Tran Van P."/>
        </authorList>
    </citation>
    <scope>NUCLEOTIDE SEQUENCE</scope>
</reference>
<dbReference type="PROSITE" id="PS50919">
    <property type="entry name" value="MIR"/>
    <property type="match status" value="3"/>
</dbReference>
<dbReference type="PANTHER" id="PTHR10050">
    <property type="entry name" value="DOLICHYL-PHOSPHATE-MANNOSE--PROTEIN MANNOSYLTRANSFERASE"/>
    <property type="match status" value="1"/>
</dbReference>
<evidence type="ECO:0000256" key="12">
    <source>
        <dbReference type="ARBA" id="ARBA00045085"/>
    </source>
</evidence>
<dbReference type="UniPathway" id="UPA00378"/>
<dbReference type="InterPro" id="IPR016093">
    <property type="entry name" value="MIR_motif"/>
</dbReference>
<evidence type="ECO:0000256" key="8">
    <source>
        <dbReference type="ARBA" id="ARBA00022737"/>
    </source>
</evidence>
<evidence type="ECO:0000256" key="5">
    <source>
        <dbReference type="ARBA" id="ARBA00022676"/>
    </source>
</evidence>
<feature type="compositionally biased region" description="Polar residues" evidence="18">
    <location>
        <begin position="227"/>
        <end position="240"/>
    </location>
</feature>
<keyword evidence="9" id="KW-0256">Endoplasmic reticulum</keyword>